<feature type="transmembrane region" description="Helical" evidence="5">
    <location>
        <begin position="80"/>
        <end position="99"/>
    </location>
</feature>
<feature type="transmembrane region" description="Helical" evidence="5">
    <location>
        <begin position="166"/>
        <end position="187"/>
    </location>
</feature>
<dbReference type="PANTHER" id="PTHR37422:SF23">
    <property type="entry name" value="TEICHURONIC ACID BIOSYNTHESIS PROTEIN TUAE"/>
    <property type="match status" value="1"/>
</dbReference>
<gene>
    <name evidence="7" type="ORF">DEW08_02425</name>
</gene>
<feature type="transmembrane region" description="Helical" evidence="5">
    <location>
        <begin position="302"/>
        <end position="321"/>
    </location>
</feature>
<keyword evidence="3 5" id="KW-1133">Transmembrane helix</keyword>
<dbReference type="Proteomes" id="UP000245629">
    <property type="component" value="Chromosome 1"/>
</dbReference>
<dbReference type="Pfam" id="PF04932">
    <property type="entry name" value="Wzy_C"/>
    <property type="match status" value="1"/>
</dbReference>
<evidence type="ECO:0000256" key="2">
    <source>
        <dbReference type="ARBA" id="ARBA00022692"/>
    </source>
</evidence>
<evidence type="ECO:0000256" key="5">
    <source>
        <dbReference type="SAM" id="Phobius"/>
    </source>
</evidence>
<keyword evidence="2 5" id="KW-0812">Transmembrane</keyword>
<feature type="transmembrane region" description="Helical" evidence="5">
    <location>
        <begin position="135"/>
        <end position="154"/>
    </location>
</feature>
<dbReference type="GO" id="GO:0016874">
    <property type="term" value="F:ligase activity"/>
    <property type="evidence" value="ECO:0007669"/>
    <property type="project" value="UniProtKB-KW"/>
</dbReference>
<feature type="transmembrane region" description="Helical" evidence="5">
    <location>
        <begin position="24"/>
        <end position="43"/>
    </location>
</feature>
<protein>
    <submittedName>
        <fullName evidence="7">O-antigen ligase domain-containing protein</fullName>
    </submittedName>
</protein>
<evidence type="ECO:0000313" key="7">
    <source>
        <dbReference type="EMBL" id="AWK85189.1"/>
    </source>
</evidence>
<evidence type="ECO:0000256" key="1">
    <source>
        <dbReference type="ARBA" id="ARBA00004141"/>
    </source>
</evidence>
<feature type="transmembrane region" description="Helical" evidence="5">
    <location>
        <begin position="277"/>
        <end position="295"/>
    </location>
</feature>
<evidence type="ECO:0000256" key="4">
    <source>
        <dbReference type="ARBA" id="ARBA00023136"/>
    </source>
</evidence>
<feature type="transmembrane region" description="Helical" evidence="5">
    <location>
        <begin position="452"/>
        <end position="471"/>
    </location>
</feature>
<dbReference type="KEGG" id="azz:DEW08_02425"/>
<dbReference type="GO" id="GO:0016020">
    <property type="term" value="C:membrane"/>
    <property type="evidence" value="ECO:0007669"/>
    <property type="project" value="UniProtKB-SubCell"/>
</dbReference>
<feature type="transmembrane region" description="Helical" evidence="5">
    <location>
        <begin position="251"/>
        <end position="271"/>
    </location>
</feature>
<dbReference type="InterPro" id="IPR051533">
    <property type="entry name" value="WaaL-like"/>
</dbReference>
<feature type="transmembrane region" description="Helical" evidence="5">
    <location>
        <begin position="213"/>
        <end position="230"/>
    </location>
</feature>
<feature type="domain" description="O-antigen ligase-related" evidence="6">
    <location>
        <begin position="263"/>
        <end position="405"/>
    </location>
</feature>
<name>A0A2S2CL84_9PROT</name>
<keyword evidence="7" id="KW-0436">Ligase</keyword>
<keyword evidence="4 5" id="KW-0472">Membrane</keyword>
<feature type="transmembrane region" description="Helical" evidence="5">
    <location>
        <begin position="428"/>
        <end position="446"/>
    </location>
</feature>
<dbReference type="PANTHER" id="PTHR37422">
    <property type="entry name" value="TEICHURONIC ACID BIOSYNTHESIS PROTEIN TUAE"/>
    <property type="match status" value="1"/>
</dbReference>
<feature type="transmembrane region" description="Helical" evidence="5">
    <location>
        <begin position="397"/>
        <end position="421"/>
    </location>
</feature>
<dbReference type="RefSeq" id="WP_109324187.1">
    <property type="nucleotide sequence ID" value="NZ_CP029352.1"/>
</dbReference>
<sequence length="479" mass="50849">MQARADALEGGPRTESAHSGSGHVNFLIFRILLGIVVLAPLPLGSNRPLAWSAIAFAVALLMVGWGSAVVTGRARAPVPLGWLGGIATCFALALGWGWVQSTGAVPQSVWHPLWAEASQALGKPVAGGISIDPTLSHAAILRLLSYGGVFWLAAQLCRERSRAREALVAVAAAGVLYAAYGLLGHFAGWERILWLEKWAYIGDLTSSFVNRNAYGAYAGIGLVCCTALFLHELRPPRRGETRRVYDMTEILLLRAMPFMIGGVVLGTALLLSHSRGAFLSTGAGILVLMAAVMMSRLVRPRTALLVGLVIAVAGTAVLGMSGDGTFSRLADTDIQNGDKDRAELYRIALQAIGDAPLTGHGIGTFAAAFRMYRETSLSAPTVWDYAHNVHLEMAMDLGLPAAILLYIGFATILGVCLRGLLRRRRDQVYPAVALSVAALIGLHGLVDFSAQMPAIALTLSFLLGLGFAQSWRTSDGGNE</sequence>
<dbReference type="OrthoDB" id="4391260at2"/>
<dbReference type="EMBL" id="CP029352">
    <property type="protein sequence ID" value="AWK85189.1"/>
    <property type="molecule type" value="Genomic_DNA"/>
</dbReference>
<organism evidence="7 8">
    <name type="scientific">Azospirillum thermophilum</name>
    <dbReference type="NCBI Taxonomy" id="2202148"/>
    <lineage>
        <taxon>Bacteria</taxon>
        <taxon>Pseudomonadati</taxon>
        <taxon>Pseudomonadota</taxon>
        <taxon>Alphaproteobacteria</taxon>
        <taxon>Rhodospirillales</taxon>
        <taxon>Azospirillaceae</taxon>
        <taxon>Azospirillum</taxon>
    </lineage>
</organism>
<comment type="subcellular location">
    <subcellularLocation>
        <location evidence="1">Membrane</location>
        <topology evidence="1">Multi-pass membrane protein</topology>
    </subcellularLocation>
</comment>
<evidence type="ECO:0000256" key="3">
    <source>
        <dbReference type="ARBA" id="ARBA00022989"/>
    </source>
</evidence>
<reference evidence="8" key="1">
    <citation type="submission" date="2018-05" db="EMBL/GenBank/DDBJ databases">
        <title>Azospirillum thermophila sp. nov., a novel isolated from hot spring.</title>
        <authorList>
            <person name="Zhao Z."/>
        </authorList>
    </citation>
    <scope>NUCLEOTIDE SEQUENCE [LARGE SCALE GENOMIC DNA]</scope>
    <source>
        <strain evidence="8">CFH 70021</strain>
    </source>
</reference>
<proteinExistence type="predicted"/>
<dbReference type="AlphaFoldDB" id="A0A2S2CL84"/>
<feature type="transmembrane region" description="Helical" evidence="5">
    <location>
        <begin position="49"/>
        <end position="68"/>
    </location>
</feature>
<evidence type="ECO:0000259" key="6">
    <source>
        <dbReference type="Pfam" id="PF04932"/>
    </source>
</evidence>
<evidence type="ECO:0000313" key="8">
    <source>
        <dbReference type="Proteomes" id="UP000245629"/>
    </source>
</evidence>
<accession>A0A2S2CL84</accession>
<keyword evidence="8" id="KW-1185">Reference proteome</keyword>
<dbReference type="InterPro" id="IPR007016">
    <property type="entry name" value="O-antigen_ligase-rel_domated"/>
</dbReference>